<dbReference type="EMBL" id="JHEG04000001">
    <property type="protein sequence ID" value="KAF3884187.1"/>
    <property type="molecule type" value="Genomic_DNA"/>
</dbReference>
<keyword evidence="6" id="KW-0411">Iron-sulfur</keyword>
<dbReference type="InterPro" id="IPR040084">
    <property type="entry name" value="GTPase_Obg"/>
</dbReference>
<dbReference type="SUPFAM" id="SSF102114">
    <property type="entry name" value="Radical SAM enzymes"/>
    <property type="match status" value="1"/>
</dbReference>
<name>A0A0C1NAY2_9CYAN</name>
<dbReference type="OrthoDB" id="9795504at2"/>
<organism evidence="9">
    <name type="scientific">Tolypothrix bouteillei VB521301</name>
    <dbReference type="NCBI Taxonomy" id="1479485"/>
    <lineage>
        <taxon>Bacteria</taxon>
        <taxon>Bacillati</taxon>
        <taxon>Cyanobacteriota</taxon>
        <taxon>Cyanophyceae</taxon>
        <taxon>Nostocales</taxon>
        <taxon>Tolypothrichaceae</taxon>
        <taxon>Tolypothrix</taxon>
    </lineage>
</organism>
<evidence type="ECO:0000259" key="7">
    <source>
        <dbReference type="PROSITE" id="PS51918"/>
    </source>
</evidence>
<dbReference type="InterPro" id="IPR013785">
    <property type="entry name" value="Aldolase_TIM"/>
</dbReference>
<accession>A0A0C1NAY2</accession>
<dbReference type="SFLD" id="SFLDS00029">
    <property type="entry name" value="Radical_SAM"/>
    <property type="match status" value="1"/>
</dbReference>
<keyword evidence="5" id="KW-0408">Iron</keyword>
<dbReference type="PANTHER" id="PTHR43787:SF11">
    <property type="entry name" value="UPF0026 PROTEIN SLR1464"/>
    <property type="match status" value="1"/>
</dbReference>
<dbReference type="Gene3D" id="3.20.20.70">
    <property type="entry name" value="Aldolase class I"/>
    <property type="match status" value="1"/>
</dbReference>
<proteinExistence type="predicted"/>
<dbReference type="SFLD" id="SFLDG01083">
    <property type="entry name" value="Uncharacterised_Radical_SAM_Su"/>
    <property type="match status" value="1"/>
</dbReference>
<dbReference type="InterPro" id="IPR058240">
    <property type="entry name" value="rSAM_sf"/>
</dbReference>
<dbReference type="Proteomes" id="UP000029738">
    <property type="component" value="Unassembled WGS sequence"/>
</dbReference>
<evidence type="ECO:0000256" key="4">
    <source>
        <dbReference type="ARBA" id="ARBA00022723"/>
    </source>
</evidence>
<dbReference type="CDD" id="cd01335">
    <property type="entry name" value="Radical_SAM"/>
    <property type="match status" value="1"/>
</dbReference>
<evidence type="ECO:0000256" key="6">
    <source>
        <dbReference type="ARBA" id="ARBA00023014"/>
    </source>
</evidence>
<evidence type="ECO:0000256" key="3">
    <source>
        <dbReference type="ARBA" id="ARBA00022691"/>
    </source>
</evidence>
<dbReference type="EMBL" id="JHEG02000037">
    <property type="protein sequence ID" value="KIE11892.1"/>
    <property type="molecule type" value="Genomic_DNA"/>
</dbReference>
<dbReference type="PROSITE" id="PS51918">
    <property type="entry name" value="RADICAL_SAM"/>
    <property type="match status" value="1"/>
</dbReference>
<evidence type="ECO:0000256" key="2">
    <source>
        <dbReference type="ARBA" id="ARBA00022485"/>
    </source>
</evidence>
<feature type="domain" description="Radical SAM core" evidence="7">
    <location>
        <begin position="19"/>
        <end position="247"/>
    </location>
</feature>
<protein>
    <submittedName>
        <fullName evidence="8">Radical SAM protein</fullName>
    </submittedName>
</protein>
<keyword evidence="3" id="KW-0949">S-adenosyl-L-methionine</keyword>
<evidence type="ECO:0000313" key="9">
    <source>
        <dbReference type="EMBL" id="KIE11892.1"/>
    </source>
</evidence>
<dbReference type="RefSeq" id="WP_038081800.1">
    <property type="nucleotide sequence ID" value="NZ_JHEG04000001.1"/>
</dbReference>
<keyword evidence="10" id="KW-1185">Reference proteome</keyword>
<reference evidence="8" key="2">
    <citation type="submission" date="2019-11" db="EMBL/GenBank/DDBJ databases">
        <title>Improved Assembly of Tolypothrix boutellei genome.</title>
        <authorList>
            <person name="Sarangi A.N."/>
            <person name="Mukherjee M."/>
            <person name="Ghosh S."/>
            <person name="Singh D."/>
            <person name="Das A."/>
            <person name="Kant S."/>
            <person name="Prusty A."/>
            <person name="Tripathy S."/>
        </authorList>
    </citation>
    <scope>NUCLEOTIDE SEQUENCE</scope>
    <source>
        <strain evidence="8">VB521301</strain>
    </source>
</reference>
<sequence>MSNLTLPFASVYGPVKSWRFGRSLGIDPIGCISTCSFNCAYCQLGEIEVRTIKRQIFVPTEQIVRDLQAFKPWEFDVVTLSGSGEPTLALNLEEILTAVKEITQRPTVVLTNSTLLNSSEVRSALTLADTVAAKLDAILLEQLQRVNRHVEGVDLSSILAGLEKFHQEYQGSLTIQTTILFPWSLEERLAYIDLVQHLEPDEIQLNTPTRPRPLVHQLEARGNDTESLPYSTRTLKQVSATFLQTFAVQIEEATEIPVRVTPVAPL</sequence>
<comment type="cofactor">
    <cofactor evidence="1">
        <name>[4Fe-4S] cluster</name>
        <dbReference type="ChEBI" id="CHEBI:49883"/>
    </cofactor>
</comment>
<dbReference type="PANTHER" id="PTHR43787">
    <property type="entry name" value="FEMO COFACTOR BIOSYNTHESIS PROTEIN NIFB-RELATED"/>
    <property type="match status" value="1"/>
</dbReference>
<evidence type="ECO:0000256" key="1">
    <source>
        <dbReference type="ARBA" id="ARBA00001966"/>
    </source>
</evidence>
<reference evidence="9" key="1">
    <citation type="journal article" date="2015" name="Genome Announc.">
        <title>Draft Genome Sequence of Tolypothrix boutellei Strain VB521301.</title>
        <authorList>
            <person name="Chandrababunaidu M.M."/>
            <person name="Singh D."/>
            <person name="Sen D."/>
            <person name="Bhan S."/>
            <person name="Das S."/>
            <person name="Gupta A."/>
            <person name="Adhikary S.P."/>
            <person name="Tripathy S."/>
        </authorList>
    </citation>
    <scope>NUCLEOTIDE SEQUENCE</scope>
    <source>
        <strain evidence="9">VB521301</strain>
    </source>
</reference>
<dbReference type="GO" id="GO:0051539">
    <property type="term" value="F:4 iron, 4 sulfur cluster binding"/>
    <property type="evidence" value="ECO:0007669"/>
    <property type="project" value="UniProtKB-KW"/>
</dbReference>
<dbReference type="AlphaFoldDB" id="A0A0C1NAY2"/>
<dbReference type="GO" id="GO:0046872">
    <property type="term" value="F:metal ion binding"/>
    <property type="evidence" value="ECO:0007669"/>
    <property type="project" value="UniProtKB-KW"/>
</dbReference>
<evidence type="ECO:0000256" key="5">
    <source>
        <dbReference type="ARBA" id="ARBA00023004"/>
    </source>
</evidence>
<keyword evidence="4" id="KW-0479">Metal-binding</keyword>
<comment type="caution">
    <text evidence="9">The sequence shown here is derived from an EMBL/GenBank/DDBJ whole genome shotgun (WGS) entry which is preliminary data.</text>
</comment>
<gene>
    <name evidence="9" type="ORF">DA73_0209550</name>
    <name evidence="8" type="ORF">DA73_0400000745</name>
</gene>
<dbReference type="STRING" id="1479485.DA73_0209550"/>
<evidence type="ECO:0000313" key="10">
    <source>
        <dbReference type="Proteomes" id="UP000029738"/>
    </source>
</evidence>
<evidence type="ECO:0000313" key="8">
    <source>
        <dbReference type="EMBL" id="KAF3884187.1"/>
    </source>
</evidence>
<dbReference type="Pfam" id="PF04055">
    <property type="entry name" value="Radical_SAM"/>
    <property type="match status" value="1"/>
</dbReference>
<dbReference type="GO" id="GO:0003824">
    <property type="term" value="F:catalytic activity"/>
    <property type="evidence" value="ECO:0007669"/>
    <property type="project" value="InterPro"/>
</dbReference>
<keyword evidence="2" id="KW-0004">4Fe-4S</keyword>
<dbReference type="InterPro" id="IPR007197">
    <property type="entry name" value="rSAM"/>
</dbReference>